<dbReference type="STRING" id="596151.DesfrDRAFT_4070"/>
<evidence type="ECO:0000259" key="6">
    <source>
        <dbReference type="SMART" id="SM00849"/>
    </source>
</evidence>
<proteinExistence type="inferred from homology"/>
<dbReference type="Proteomes" id="UP000006250">
    <property type="component" value="Unassembled WGS sequence"/>
</dbReference>
<dbReference type="Pfam" id="PF00753">
    <property type="entry name" value="Lactamase_B"/>
    <property type="match status" value="1"/>
</dbReference>
<comment type="similarity">
    <text evidence="2">Belongs to the metallo-beta-lactamase superfamily.</text>
</comment>
<evidence type="ECO:0000256" key="4">
    <source>
        <dbReference type="ARBA" id="ARBA00022801"/>
    </source>
</evidence>
<keyword evidence="5" id="KW-0862">Zinc</keyword>
<dbReference type="eggNOG" id="COG0491">
    <property type="taxonomic scope" value="Bacteria"/>
</dbReference>
<dbReference type="InterPro" id="IPR001279">
    <property type="entry name" value="Metallo-B-lactamas"/>
</dbReference>
<evidence type="ECO:0000313" key="7">
    <source>
        <dbReference type="EMBL" id="EFL49188.1"/>
    </source>
</evidence>
<keyword evidence="8" id="KW-1185">Reference proteome</keyword>
<comment type="cofactor">
    <cofactor evidence="1">
        <name>Zn(2+)</name>
        <dbReference type="ChEBI" id="CHEBI:29105"/>
    </cofactor>
</comment>
<sequence length="259" mass="29162">MKMYMFEAGVLKSKQQYFTLNKGIDKDFDVPVPFALIDHPKGKVLFDTGNALETVHHKEEHWGSILAAYDPVMTEDQWCANAIKKVGCAPEDISYVILSHLHLDHAGGVGHFPNAKYIVQRDELHFAYVPDPYMKAAYIRKDFDKDVPWVILEGWRDDGFDLFGDKAITIHFTPGHTPGHQSILVNLEKSGPTFLAADSCYTTDNLQNGTLPGLMWNAGETVRSVERMRLLQDAHGVTIMTGHDPEAWKSVKQAPAYYD</sequence>
<dbReference type="GO" id="GO:0016787">
    <property type="term" value="F:hydrolase activity"/>
    <property type="evidence" value="ECO:0007669"/>
    <property type="project" value="UniProtKB-KW"/>
</dbReference>
<dbReference type="AlphaFoldDB" id="E1K2H0"/>
<gene>
    <name evidence="7" type="ORF">DesfrDRAFT_4070</name>
</gene>
<dbReference type="InterPro" id="IPR036866">
    <property type="entry name" value="RibonucZ/Hydroxyglut_hydro"/>
</dbReference>
<evidence type="ECO:0000256" key="3">
    <source>
        <dbReference type="ARBA" id="ARBA00022723"/>
    </source>
</evidence>
<dbReference type="InterPro" id="IPR051013">
    <property type="entry name" value="MBL_superfamily_lactonases"/>
</dbReference>
<keyword evidence="3" id="KW-0479">Metal-binding</keyword>
<dbReference type="GO" id="GO:0046872">
    <property type="term" value="F:metal ion binding"/>
    <property type="evidence" value="ECO:0007669"/>
    <property type="project" value="UniProtKB-KW"/>
</dbReference>
<dbReference type="PANTHER" id="PTHR42978">
    <property type="entry name" value="QUORUM-QUENCHING LACTONASE YTNP-RELATED-RELATED"/>
    <property type="match status" value="1"/>
</dbReference>
<evidence type="ECO:0000313" key="8">
    <source>
        <dbReference type="Proteomes" id="UP000006250"/>
    </source>
</evidence>
<reference evidence="7 8" key="1">
    <citation type="submission" date="2010-08" db="EMBL/GenBank/DDBJ databases">
        <title>The draft genome of Desulfovibrio fructosovorans JJ.</title>
        <authorList>
            <consortium name="US DOE Joint Genome Institute (JGI-PGF)"/>
            <person name="Lucas S."/>
            <person name="Copeland A."/>
            <person name="Lapidus A."/>
            <person name="Cheng J.-F."/>
            <person name="Bruce D."/>
            <person name="Goodwin L."/>
            <person name="Pitluck S."/>
            <person name="Land M.L."/>
            <person name="Hauser L."/>
            <person name="Chang Y.-J."/>
            <person name="Jeffries C."/>
            <person name="Wall J.D."/>
            <person name="Stahl D.A."/>
            <person name="Arkin A.P."/>
            <person name="Dehal P."/>
            <person name="Stolyar S.M."/>
            <person name="Hazen T.C."/>
            <person name="Woyke T.J."/>
        </authorList>
    </citation>
    <scope>NUCLEOTIDE SEQUENCE [LARGE SCALE GENOMIC DNA]</scope>
    <source>
        <strain evidence="7 8">JJ</strain>
    </source>
</reference>
<organism evidence="7 8">
    <name type="scientific">Solidesulfovibrio fructosivorans JJ]</name>
    <dbReference type="NCBI Taxonomy" id="596151"/>
    <lineage>
        <taxon>Bacteria</taxon>
        <taxon>Pseudomonadati</taxon>
        <taxon>Thermodesulfobacteriota</taxon>
        <taxon>Desulfovibrionia</taxon>
        <taxon>Desulfovibrionales</taxon>
        <taxon>Desulfovibrionaceae</taxon>
        <taxon>Solidesulfovibrio</taxon>
    </lineage>
</organism>
<dbReference type="SUPFAM" id="SSF56281">
    <property type="entry name" value="Metallo-hydrolase/oxidoreductase"/>
    <property type="match status" value="1"/>
</dbReference>
<dbReference type="SMART" id="SM00849">
    <property type="entry name" value="Lactamase_B"/>
    <property type="match status" value="1"/>
</dbReference>
<dbReference type="PANTHER" id="PTHR42978:SF2">
    <property type="entry name" value="102 KBASES UNSTABLE REGION: FROM 1 TO 119443"/>
    <property type="match status" value="1"/>
</dbReference>
<evidence type="ECO:0000256" key="1">
    <source>
        <dbReference type="ARBA" id="ARBA00001947"/>
    </source>
</evidence>
<dbReference type="EMBL" id="AECZ01000058">
    <property type="protein sequence ID" value="EFL49188.1"/>
    <property type="molecule type" value="Genomic_DNA"/>
</dbReference>
<protein>
    <submittedName>
        <fullName evidence="7">Beta-lactamase domain-containing protein</fullName>
    </submittedName>
</protein>
<dbReference type="Gene3D" id="3.60.15.10">
    <property type="entry name" value="Ribonuclease Z/Hydroxyacylglutathione hydrolase-like"/>
    <property type="match status" value="1"/>
</dbReference>
<keyword evidence="4" id="KW-0378">Hydrolase</keyword>
<name>E1K2H0_SOLFR</name>
<dbReference type="OrthoDB" id="9773738at2"/>
<dbReference type="CDD" id="cd07729">
    <property type="entry name" value="AHL_lactonase_MBL-fold"/>
    <property type="match status" value="1"/>
</dbReference>
<dbReference type="RefSeq" id="WP_005997077.1">
    <property type="nucleotide sequence ID" value="NZ_AECZ01000058.1"/>
</dbReference>
<comment type="caution">
    <text evidence="7">The sequence shown here is derived from an EMBL/GenBank/DDBJ whole genome shotgun (WGS) entry which is preliminary data.</text>
</comment>
<evidence type="ECO:0000256" key="5">
    <source>
        <dbReference type="ARBA" id="ARBA00022833"/>
    </source>
</evidence>
<feature type="domain" description="Metallo-beta-lactamase" evidence="6">
    <location>
        <begin position="31"/>
        <end position="243"/>
    </location>
</feature>
<evidence type="ECO:0000256" key="2">
    <source>
        <dbReference type="ARBA" id="ARBA00007749"/>
    </source>
</evidence>
<accession>E1K2H0</accession>